<evidence type="ECO:0000313" key="3">
    <source>
        <dbReference type="Proteomes" id="UP000198372"/>
    </source>
</evidence>
<gene>
    <name evidence="2" type="ORF">BQ2448_469</name>
</gene>
<accession>A0A238FB37</accession>
<dbReference type="AlphaFoldDB" id="A0A238FB37"/>
<keyword evidence="3" id="KW-1185">Reference proteome</keyword>
<proteinExistence type="predicted"/>
<organism evidence="2 3">
    <name type="scientific">Microbotryum intermedium</name>
    <dbReference type="NCBI Taxonomy" id="269621"/>
    <lineage>
        <taxon>Eukaryota</taxon>
        <taxon>Fungi</taxon>
        <taxon>Dikarya</taxon>
        <taxon>Basidiomycota</taxon>
        <taxon>Pucciniomycotina</taxon>
        <taxon>Microbotryomycetes</taxon>
        <taxon>Microbotryales</taxon>
        <taxon>Microbotryaceae</taxon>
        <taxon>Microbotryum</taxon>
    </lineage>
</organism>
<protein>
    <submittedName>
        <fullName evidence="2">BQ2448_469 protein</fullName>
    </submittedName>
</protein>
<feature type="compositionally biased region" description="Polar residues" evidence="1">
    <location>
        <begin position="32"/>
        <end position="55"/>
    </location>
</feature>
<feature type="region of interest" description="Disordered" evidence="1">
    <location>
        <begin position="15"/>
        <end position="95"/>
    </location>
</feature>
<sequence>MRIFAVMELSTSWISGKGSRQGHCRRQRLRTRSFSILTTSHRNKSCSPSRNNSPSVPTPCRAPSRANAHSATAGYPPGSEDDGIGQGDEHHSDSKLKFIAANAQSMKCRQLAANLHSRNADVFLLSEFGRPTPSERVWTLELL</sequence>
<dbReference type="Proteomes" id="UP000198372">
    <property type="component" value="Unassembled WGS sequence"/>
</dbReference>
<dbReference type="EMBL" id="FMSP01000003">
    <property type="protein sequence ID" value="SCV68348.1"/>
    <property type="molecule type" value="Genomic_DNA"/>
</dbReference>
<feature type="compositionally biased region" description="Basic residues" evidence="1">
    <location>
        <begin position="20"/>
        <end position="31"/>
    </location>
</feature>
<reference evidence="3" key="1">
    <citation type="submission" date="2016-09" db="EMBL/GenBank/DDBJ databases">
        <authorList>
            <person name="Jeantristanb JTB J.-T."/>
            <person name="Ricardo R."/>
        </authorList>
    </citation>
    <scope>NUCLEOTIDE SEQUENCE [LARGE SCALE GENOMIC DNA]</scope>
</reference>
<evidence type="ECO:0000256" key="1">
    <source>
        <dbReference type="SAM" id="MobiDB-lite"/>
    </source>
</evidence>
<name>A0A238FB37_9BASI</name>
<evidence type="ECO:0000313" key="2">
    <source>
        <dbReference type="EMBL" id="SCV68348.1"/>
    </source>
</evidence>